<name>A0AAJ6U742_POPEU</name>
<dbReference type="AlphaFoldDB" id="A0AAJ6U742"/>
<evidence type="ECO:0000313" key="2">
    <source>
        <dbReference type="RefSeq" id="XP_011024178.1"/>
    </source>
</evidence>
<dbReference type="GeneID" id="105125435"/>
<accession>A0AAJ6U742</accession>
<gene>
    <name evidence="2" type="primary">LOC105125435</name>
</gene>
<dbReference type="RefSeq" id="XP_011024178.1">
    <property type="nucleotide sequence ID" value="XM_011025876.1"/>
</dbReference>
<sequence>MKQIALRRRPSKSLMFLFISGVRFVLKELVRKSIAETEELKRFPTLQSDIAAAANEALEIFPDESRRAVLRLVDVDSSYLTVEFFRKLHPEPEKNTNTSPNQPGPNVDCYNDNHFRKIGTEFSNCFHLLSFFPLS</sequence>
<protein>
    <submittedName>
        <fullName evidence="2">Dynamin-related protein 1C</fullName>
    </submittedName>
</protein>
<reference evidence="2" key="1">
    <citation type="submission" date="2025-08" db="UniProtKB">
        <authorList>
            <consortium name="RefSeq"/>
        </authorList>
    </citation>
    <scope>IDENTIFICATION</scope>
</reference>
<dbReference type="KEGG" id="peu:105125435"/>
<keyword evidence="1" id="KW-1185">Reference proteome</keyword>
<evidence type="ECO:0000313" key="1">
    <source>
        <dbReference type="Proteomes" id="UP000694918"/>
    </source>
</evidence>
<organism evidence="1 2">
    <name type="scientific">Populus euphratica</name>
    <name type="common">Euphrates poplar</name>
    <dbReference type="NCBI Taxonomy" id="75702"/>
    <lineage>
        <taxon>Eukaryota</taxon>
        <taxon>Viridiplantae</taxon>
        <taxon>Streptophyta</taxon>
        <taxon>Embryophyta</taxon>
        <taxon>Tracheophyta</taxon>
        <taxon>Spermatophyta</taxon>
        <taxon>Magnoliopsida</taxon>
        <taxon>eudicotyledons</taxon>
        <taxon>Gunneridae</taxon>
        <taxon>Pentapetalae</taxon>
        <taxon>rosids</taxon>
        <taxon>fabids</taxon>
        <taxon>Malpighiales</taxon>
        <taxon>Salicaceae</taxon>
        <taxon>Saliceae</taxon>
        <taxon>Populus</taxon>
    </lineage>
</organism>
<dbReference type="Proteomes" id="UP000694918">
    <property type="component" value="Unplaced"/>
</dbReference>
<dbReference type="Gene3D" id="1.20.120.1240">
    <property type="entry name" value="Dynamin, middle domain"/>
    <property type="match status" value="1"/>
</dbReference>
<proteinExistence type="predicted"/>